<feature type="coiled-coil region" evidence="1">
    <location>
        <begin position="33"/>
        <end position="71"/>
    </location>
</feature>
<feature type="compositionally biased region" description="Basic and acidic residues" evidence="2">
    <location>
        <begin position="325"/>
        <end position="342"/>
    </location>
</feature>
<feature type="region of interest" description="Disordered" evidence="2">
    <location>
        <begin position="430"/>
        <end position="458"/>
    </location>
</feature>
<evidence type="ECO:0000256" key="1">
    <source>
        <dbReference type="SAM" id="Coils"/>
    </source>
</evidence>
<feature type="compositionally biased region" description="Polar residues" evidence="2">
    <location>
        <begin position="298"/>
        <end position="323"/>
    </location>
</feature>
<accession>A0A5C3QF74</accession>
<feature type="compositionally biased region" description="Basic and acidic residues" evidence="2">
    <location>
        <begin position="284"/>
        <end position="297"/>
    </location>
</feature>
<protein>
    <submittedName>
        <fullName evidence="3">Uncharacterized protein</fullName>
    </submittedName>
</protein>
<feature type="compositionally biased region" description="Polar residues" evidence="2">
    <location>
        <begin position="376"/>
        <end position="391"/>
    </location>
</feature>
<gene>
    <name evidence="3" type="ORF">BDV98DRAFT_92592</name>
</gene>
<evidence type="ECO:0000256" key="2">
    <source>
        <dbReference type="SAM" id="MobiDB-lite"/>
    </source>
</evidence>
<organism evidence="3 4">
    <name type="scientific">Pterulicium gracile</name>
    <dbReference type="NCBI Taxonomy" id="1884261"/>
    <lineage>
        <taxon>Eukaryota</taxon>
        <taxon>Fungi</taxon>
        <taxon>Dikarya</taxon>
        <taxon>Basidiomycota</taxon>
        <taxon>Agaricomycotina</taxon>
        <taxon>Agaricomycetes</taxon>
        <taxon>Agaricomycetidae</taxon>
        <taxon>Agaricales</taxon>
        <taxon>Pleurotineae</taxon>
        <taxon>Pterulaceae</taxon>
        <taxon>Pterulicium</taxon>
    </lineage>
</organism>
<dbReference type="STRING" id="1884261.A0A5C3QF74"/>
<proteinExistence type="predicted"/>
<feature type="region of interest" description="Disordered" evidence="2">
    <location>
        <begin position="124"/>
        <end position="143"/>
    </location>
</feature>
<evidence type="ECO:0000313" key="4">
    <source>
        <dbReference type="Proteomes" id="UP000305067"/>
    </source>
</evidence>
<reference evidence="3 4" key="1">
    <citation type="journal article" date="2019" name="Nat. Ecol. Evol.">
        <title>Megaphylogeny resolves global patterns of mushroom evolution.</title>
        <authorList>
            <person name="Varga T."/>
            <person name="Krizsan K."/>
            <person name="Foldi C."/>
            <person name="Dima B."/>
            <person name="Sanchez-Garcia M."/>
            <person name="Sanchez-Ramirez S."/>
            <person name="Szollosi G.J."/>
            <person name="Szarkandi J.G."/>
            <person name="Papp V."/>
            <person name="Albert L."/>
            <person name="Andreopoulos W."/>
            <person name="Angelini C."/>
            <person name="Antonin V."/>
            <person name="Barry K.W."/>
            <person name="Bougher N.L."/>
            <person name="Buchanan P."/>
            <person name="Buyck B."/>
            <person name="Bense V."/>
            <person name="Catcheside P."/>
            <person name="Chovatia M."/>
            <person name="Cooper J."/>
            <person name="Damon W."/>
            <person name="Desjardin D."/>
            <person name="Finy P."/>
            <person name="Geml J."/>
            <person name="Haridas S."/>
            <person name="Hughes K."/>
            <person name="Justo A."/>
            <person name="Karasinski D."/>
            <person name="Kautmanova I."/>
            <person name="Kiss B."/>
            <person name="Kocsube S."/>
            <person name="Kotiranta H."/>
            <person name="LaButti K.M."/>
            <person name="Lechner B.E."/>
            <person name="Liimatainen K."/>
            <person name="Lipzen A."/>
            <person name="Lukacs Z."/>
            <person name="Mihaltcheva S."/>
            <person name="Morgado L.N."/>
            <person name="Niskanen T."/>
            <person name="Noordeloos M.E."/>
            <person name="Ohm R.A."/>
            <person name="Ortiz-Santana B."/>
            <person name="Ovrebo C."/>
            <person name="Racz N."/>
            <person name="Riley R."/>
            <person name="Savchenko A."/>
            <person name="Shiryaev A."/>
            <person name="Soop K."/>
            <person name="Spirin V."/>
            <person name="Szebenyi C."/>
            <person name="Tomsovsky M."/>
            <person name="Tulloss R.E."/>
            <person name="Uehling J."/>
            <person name="Grigoriev I.V."/>
            <person name="Vagvolgyi C."/>
            <person name="Papp T."/>
            <person name="Martin F.M."/>
            <person name="Miettinen O."/>
            <person name="Hibbett D.S."/>
            <person name="Nagy L.G."/>
        </authorList>
    </citation>
    <scope>NUCLEOTIDE SEQUENCE [LARGE SCALE GENOMIC DNA]</scope>
    <source>
        <strain evidence="3 4">CBS 309.79</strain>
    </source>
</reference>
<feature type="compositionally biased region" description="Polar residues" evidence="2">
    <location>
        <begin position="259"/>
        <end position="273"/>
    </location>
</feature>
<feature type="compositionally biased region" description="Polar residues" evidence="2">
    <location>
        <begin position="445"/>
        <end position="458"/>
    </location>
</feature>
<feature type="compositionally biased region" description="Basic and acidic residues" evidence="2">
    <location>
        <begin position="351"/>
        <end position="367"/>
    </location>
</feature>
<feature type="compositionally biased region" description="Low complexity" evidence="2">
    <location>
        <begin position="274"/>
        <end position="283"/>
    </location>
</feature>
<feature type="compositionally biased region" description="Basic and acidic residues" evidence="2">
    <location>
        <begin position="125"/>
        <end position="136"/>
    </location>
</feature>
<dbReference type="AlphaFoldDB" id="A0A5C3QF74"/>
<feature type="compositionally biased region" description="Polar residues" evidence="2">
    <location>
        <begin position="223"/>
        <end position="233"/>
    </location>
</feature>
<dbReference type="Proteomes" id="UP000305067">
    <property type="component" value="Unassembled WGS sequence"/>
</dbReference>
<sequence length="552" mass="60304">MAAPPGPQSYIIIPAADQSSEFEPSMSWKISQKEEIERNSEQMRVQAQDSMEEKLRASVVTKQQREDLENEYKAFVRSIRATAQSQFYAVLSEERQTLQILGVSQLRISDEFIKEQQSILATIQQKKDQEGNIHDTDDAELVPIPDVATPASIPSSSWSAPHILPSRPYPPPVHSQERARVSSSTSTSSRQALDLSSPPSSSGRGYNDYSGEAAAPLRARPSLSRQSTDTAQSMPPPQTPPALSSSADSPLSGTPPVGTRSSSANWTTYTRPNAASASSSDKSASIRKDGERNEYSNHSDNASPSRRTSVVIGNSGDTSSWRGSMSEREPTSRRPSLLEREAPQLSSSPKQRAEFWKPSVTRDEDAALSKPHATPRRNSTASTRSIGSSHSYKPPSVGPIRTQANPEEDSAFEAEVTVNPIEEEPALYIGKGKGVDRGPAPRAVSAQSSRGDPTGSHLTQYFTRHQTQTHSDPYDRRADSRMILPLVLEPSAERTTTVQGAARATGTSTETLESAMGNGYKRDVPVDILYPRSTRFLRHRTMLTTVSLVVYP</sequence>
<keyword evidence="1" id="KW-0175">Coiled coil</keyword>
<feature type="compositionally biased region" description="Low complexity" evidence="2">
    <location>
        <begin position="241"/>
        <end position="252"/>
    </location>
</feature>
<dbReference type="EMBL" id="ML178827">
    <property type="protein sequence ID" value="TFL00705.1"/>
    <property type="molecule type" value="Genomic_DNA"/>
</dbReference>
<keyword evidence="4" id="KW-1185">Reference proteome</keyword>
<name>A0A5C3QF74_9AGAR</name>
<feature type="compositionally biased region" description="Low complexity" evidence="2">
    <location>
        <begin position="152"/>
        <end position="161"/>
    </location>
</feature>
<evidence type="ECO:0000313" key="3">
    <source>
        <dbReference type="EMBL" id="TFL00705.1"/>
    </source>
</evidence>
<feature type="region of interest" description="Disordered" evidence="2">
    <location>
        <begin position="152"/>
        <end position="412"/>
    </location>
</feature>